<evidence type="ECO:0000256" key="5">
    <source>
        <dbReference type="ARBA" id="ARBA00022801"/>
    </source>
</evidence>
<reference evidence="9" key="1">
    <citation type="journal article" date="2014" name="Int. J. Syst. Evol. Microbiol.">
        <title>Complete genome sequence of Corynebacterium casei LMG S-19264T (=DSM 44701T), isolated from a smear-ripened cheese.</title>
        <authorList>
            <consortium name="US DOE Joint Genome Institute (JGI-PGF)"/>
            <person name="Walter F."/>
            <person name="Albersmeier A."/>
            <person name="Kalinowski J."/>
            <person name="Ruckert C."/>
        </authorList>
    </citation>
    <scope>NUCLEOTIDE SEQUENCE</scope>
    <source>
        <strain evidence="9">CGMCC 1.15966</strain>
    </source>
</reference>
<comment type="function">
    <text evidence="1">Alpha-L-fucosidase is responsible for hydrolyzing the alpha-1,6-linked fucose joined to the reducing-end N-acetylglucosamine of the carbohydrate moieties of glycoproteins.</text>
</comment>
<gene>
    <name evidence="9" type="ORF">GCM10011516_16970</name>
</gene>
<evidence type="ECO:0000256" key="2">
    <source>
        <dbReference type="ARBA" id="ARBA00007951"/>
    </source>
</evidence>
<feature type="site" description="May be important for catalysis" evidence="7">
    <location>
        <position position="263"/>
    </location>
</feature>
<dbReference type="InterPro" id="IPR057739">
    <property type="entry name" value="Glyco_hydro_29_N"/>
</dbReference>
<comment type="similarity">
    <text evidence="2">Belongs to the glycosyl hydrolase 29 family.</text>
</comment>
<dbReference type="Gene3D" id="3.20.20.80">
    <property type="entry name" value="Glycosidases"/>
    <property type="match status" value="1"/>
</dbReference>
<evidence type="ECO:0000256" key="7">
    <source>
        <dbReference type="PIRSR" id="PIRSR001092-1"/>
    </source>
</evidence>
<dbReference type="Proteomes" id="UP000614460">
    <property type="component" value="Unassembled WGS sequence"/>
</dbReference>
<dbReference type="EC" id="3.2.1.51" evidence="3"/>
<dbReference type="RefSeq" id="WP_182498492.1">
    <property type="nucleotide sequence ID" value="NZ_BMKM01000003.1"/>
</dbReference>
<dbReference type="GO" id="GO:0006004">
    <property type="term" value="P:fucose metabolic process"/>
    <property type="evidence" value="ECO:0007669"/>
    <property type="project" value="InterPro"/>
</dbReference>
<organism evidence="9 10">
    <name type="scientific">Sphingobacterium cellulitidis</name>
    <dbReference type="NCBI Taxonomy" id="1768011"/>
    <lineage>
        <taxon>Bacteria</taxon>
        <taxon>Pseudomonadati</taxon>
        <taxon>Bacteroidota</taxon>
        <taxon>Sphingobacteriia</taxon>
        <taxon>Sphingobacteriales</taxon>
        <taxon>Sphingobacteriaceae</taxon>
        <taxon>Sphingobacterium</taxon>
    </lineage>
</organism>
<dbReference type="PRINTS" id="PR00741">
    <property type="entry name" value="GLHYDRLASE29"/>
</dbReference>
<dbReference type="Pfam" id="PF01120">
    <property type="entry name" value="Alpha_L_fucos"/>
    <property type="match status" value="1"/>
</dbReference>
<evidence type="ECO:0000259" key="8">
    <source>
        <dbReference type="Pfam" id="PF01120"/>
    </source>
</evidence>
<dbReference type="PANTHER" id="PTHR10030">
    <property type="entry name" value="ALPHA-L-FUCOSIDASE"/>
    <property type="match status" value="1"/>
</dbReference>
<dbReference type="PANTHER" id="PTHR10030:SF37">
    <property type="entry name" value="ALPHA-L-FUCOSIDASE-RELATED"/>
    <property type="match status" value="1"/>
</dbReference>
<dbReference type="SMART" id="SM00812">
    <property type="entry name" value="Alpha_L_fucos"/>
    <property type="match status" value="1"/>
</dbReference>
<dbReference type="GO" id="GO:0005764">
    <property type="term" value="C:lysosome"/>
    <property type="evidence" value="ECO:0007669"/>
    <property type="project" value="TreeGrafter"/>
</dbReference>
<evidence type="ECO:0000313" key="9">
    <source>
        <dbReference type="EMBL" id="GGE19907.1"/>
    </source>
</evidence>
<keyword evidence="5" id="KW-0378">Hydrolase</keyword>
<evidence type="ECO:0000256" key="4">
    <source>
        <dbReference type="ARBA" id="ARBA00022729"/>
    </source>
</evidence>
<comment type="caution">
    <text evidence="9">The sequence shown here is derived from an EMBL/GenBank/DDBJ whole genome shotgun (WGS) entry which is preliminary data.</text>
</comment>
<dbReference type="InterPro" id="IPR000933">
    <property type="entry name" value="Glyco_hydro_29"/>
</dbReference>
<dbReference type="EMBL" id="BMKM01000003">
    <property type="protein sequence ID" value="GGE19907.1"/>
    <property type="molecule type" value="Genomic_DNA"/>
</dbReference>
<keyword evidence="10" id="KW-1185">Reference proteome</keyword>
<dbReference type="InterPro" id="IPR017853">
    <property type="entry name" value="GH"/>
</dbReference>
<dbReference type="SUPFAM" id="SSF51445">
    <property type="entry name" value="(Trans)glycosidases"/>
    <property type="match status" value="1"/>
</dbReference>
<proteinExistence type="inferred from homology"/>
<dbReference type="PIRSF" id="PIRSF001092">
    <property type="entry name" value="Alpha-L-fucosidase"/>
    <property type="match status" value="1"/>
</dbReference>
<reference evidence="9" key="2">
    <citation type="submission" date="2020-09" db="EMBL/GenBank/DDBJ databases">
        <authorList>
            <person name="Sun Q."/>
            <person name="Zhou Y."/>
        </authorList>
    </citation>
    <scope>NUCLEOTIDE SEQUENCE</scope>
    <source>
        <strain evidence="9">CGMCC 1.15966</strain>
    </source>
</reference>
<evidence type="ECO:0000256" key="1">
    <source>
        <dbReference type="ARBA" id="ARBA00004071"/>
    </source>
</evidence>
<protein>
    <recommendedName>
        <fullName evidence="3">alpha-L-fucosidase</fullName>
        <ecNumber evidence="3">3.2.1.51</ecNumber>
    </recommendedName>
</protein>
<accession>A0A8H9KTH0</accession>
<evidence type="ECO:0000256" key="6">
    <source>
        <dbReference type="ARBA" id="ARBA00023295"/>
    </source>
</evidence>
<keyword evidence="6" id="KW-0326">Glycosidase</keyword>
<dbReference type="GO" id="GO:0016139">
    <property type="term" value="P:glycoside catabolic process"/>
    <property type="evidence" value="ECO:0007669"/>
    <property type="project" value="TreeGrafter"/>
</dbReference>
<dbReference type="InterPro" id="IPR016286">
    <property type="entry name" value="FUC_metazoa-typ"/>
</dbReference>
<keyword evidence="4" id="KW-0732">Signal</keyword>
<name>A0A8H9KTH0_9SPHI</name>
<evidence type="ECO:0000256" key="3">
    <source>
        <dbReference type="ARBA" id="ARBA00012662"/>
    </source>
</evidence>
<dbReference type="AlphaFoldDB" id="A0A8H9KTH0"/>
<dbReference type="GO" id="GO:0004560">
    <property type="term" value="F:alpha-L-fucosidase activity"/>
    <property type="evidence" value="ECO:0007669"/>
    <property type="project" value="InterPro"/>
</dbReference>
<feature type="domain" description="Glycoside hydrolase family 29 N-terminal" evidence="8">
    <location>
        <begin position="23"/>
        <end position="331"/>
    </location>
</feature>
<evidence type="ECO:0000313" key="10">
    <source>
        <dbReference type="Proteomes" id="UP000614460"/>
    </source>
</evidence>
<sequence length="609" mass="69160">MRKTFITLALALILNHSIAQEKRVIAEDPKMEWFDDAKLGIFIHWGIYSVDGISESWAFFNNYISHDNYMKQLQGFTANNYNPKEWVQLIKDSGAKYSVITTKHHDGVSLWDSKMDQATTVYKDAAAKKDVLSPFVNELKASGLKTGLYFSLPDWSHPNYDIITRTQKRYDIKQEAKRWNKFQDYYQGQLKELSVSYKPDLIWFDGDWEHSSEEWKAKETLDLLRKYNKDIIINSRLNNHGDYATPEQGIPVQRPNHRYWELCYTMNDSWGYQPFDNHYKSPNMIVRTLIECLSMGGNLLLDIGPKADGSIPAEQVAILKELARWTKKYSEGIYGTRAGLPQQVLNEKNSFSKDGKTVYIYLDQVKDYVEFDGLENAPVEVKMLGSNENVGFTHDGLKLKLQIPKDNFDQVASVVAVKFDKAPSISAAILPEAYNLSTILSNKNSKETIREIAKATSLGRNLLKGRINDDGSKLDSTLNFQSEETKSWVKKHAEVLQDALPGIPANHFNGKTALSADKQTLYLFVEGEPTGPVAIKGLKNCIARIRIVGEGSMIGHEIYNKLYWSATPGIVYIDIPKERLDKNLTVIAVLLDKPIELYSEEVGAIESNL</sequence>